<accession>A0ABD1XFI0</accession>
<comment type="caution">
    <text evidence="1">The sequence shown here is derived from an EMBL/GenBank/DDBJ whole genome shotgun (WGS) entry which is preliminary data.</text>
</comment>
<dbReference type="AlphaFoldDB" id="A0ABD1XFI0"/>
<gene>
    <name evidence="1" type="ORF">R1flu_026280</name>
</gene>
<name>A0ABD1XFI0_9MARC</name>
<keyword evidence="2" id="KW-1185">Reference proteome</keyword>
<dbReference type="EMBL" id="JBHFFA010000008">
    <property type="protein sequence ID" value="KAL2607707.1"/>
    <property type="molecule type" value="Genomic_DNA"/>
</dbReference>
<dbReference type="Proteomes" id="UP001605036">
    <property type="component" value="Unassembled WGS sequence"/>
</dbReference>
<evidence type="ECO:0000313" key="1">
    <source>
        <dbReference type="EMBL" id="KAL2607707.1"/>
    </source>
</evidence>
<sequence length="113" mass="12465">MLHTHFCTSPMQYASATQTIFFLRELLHRGHEDEGVTGCGERVSTAVNDGNWEVVTAVQNIPSLFVELAGISYGCTVFSPPEGKMVRCCKDTDEMRISGQPARSLNLLLLFQG</sequence>
<organism evidence="1 2">
    <name type="scientific">Riccia fluitans</name>
    <dbReference type="NCBI Taxonomy" id="41844"/>
    <lineage>
        <taxon>Eukaryota</taxon>
        <taxon>Viridiplantae</taxon>
        <taxon>Streptophyta</taxon>
        <taxon>Embryophyta</taxon>
        <taxon>Marchantiophyta</taxon>
        <taxon>Marchantiopsida</taxon>
        <taxon>Marchantiidae</taxon>
        <taxon>Marchantiales</taxon>
        <taxon>Ricciaceae</taxon>
        <taxon>Riccia</taxon>
    </lineage>
</organism>
<reference evidence="1 2" key="1">
    <citation type="submission" date="2024-09" db="EMBL/GenBank/DDBJ databases">
        <title>Chromosome-scale assembly of Riccia fluitans.</title>
        <authorList>
            <person name="Paukszto L."/>
            <person name="Sawicki J."/>
            <person name="Karawczyk K."/>
            <person name="Piernik-Szablinska J."/>
            <person name="Szczecinska M."/>
            <person name="Mazdziarz M."/>
        </authorList>
    </citation>
    <scope>NUCLEOTIDE SEQUENCE [LARGE SCALE GENOMIC DNA]</scope>
    <source>
        <strain evidence="1">Rf_01</strain>
        <tissue evidence="1">Aerial parts of the thallus</tissue>
    </source>
</reference>
<proteinExistence type="predicted"/>
<evidence type="ECO:0000313" key="2">
    <source>
        <dbReference type="Proteomes" id="UP001605036"/>
    </source>
</evidence>
<protein>
    <submittedName>
        <fullName evidence="1">Uncharacterized protein</fullName>
    </submittedName>
</protein>